<dbReference type="Gene3D" id="1.10.10.10">
    <property type="entry name" value="Winged helix-like DNA-binding domain superfamily/Winged helix DNA-binding domain"/>
    <property type="match status" value="1"/>
</dbReference>
<evidence type="ECO:0000256" key="1">
    <source>
        <dbReference type="ARBA" id="ARBA00010466"/>
    </source>
</evidence>
<feature type="domain" description="CggR N-terminal DNA binding" evidence="6">
    <location>
        <begin position="22"/>
        <end position="89"/>
    </location>
</feature>
<proteinExistence type="inferred from homology"/>
<keyword evidence="4" id="KW-0804">Transcription</keyword>
<name>A0ABX9Z967_9BACL</name>
<evidence type="ECO:0008006" key="9">
    <source>
        <dbReference type="Google" id="ProtNLM"/>
    </source>
</evidence>
<evidence type="ECO:0000313" key="8">
    <source>
        <dbReference type="Proteomes" id="UP000272481"/>
    </source>
</evidence>
<gene>
    <name evidence="7" type="ORF">EJA12_14540</name>
</gene>
<dbReference type="InterPro" id="IPR037171">
    <property type="entry name" value="NagB/RpiA_transferase-like"/>
</dbReference>
<sequence>MSMDAVTQSLLSVLPEMPEMLSVRCSVLNAIRQEGPVGRRSLVGREGLSEREVRAVCDLLRKQGLITAETSGMKVTPEGKAVLDALQPVIRQWTGLEDLGTELCRKLGIQKVMVVPGGEDGDLSKRRMARAACSYMAGVLEKGSVVAVTGGSTVAAVADEAATAGLPEGMRFIAARGGTSGDVKSQANMIAAMLAAATGGGWTPLHLPETLAETSIGPLLEEPSVKEAMDLYDRTDCIVHGIGDALELARRRGADDGTMRKLNAEDAIAEAFGYYLGRDGSVIHRLSTIGLSRSQIDRIPHPLAVAGGKEKAGPILAYMKQAPAQTVLVTDEWAAREILRLSGGESE</sequence>
<evidence type="ECO:0000256" key="3">
    <source>
        <dbReference type="ARBA" id="ARBA00023125"/>
    </source>
</evidence>
<reference evidence="7 8" key="1">
    <citation type="submission" date="2018-12" db="EMBL/GenBank/DDBJ databases">
        <title>Comparitive functional genomics of dry heat resistant strains isolated from the viking spacecraft.</title>
        <authorList>
            <person name="Seuylemezian A."/>
            <person name="Vaishampayan P."/>
        </authorList>
    </citation>
    <scope>NUCLEOTIDE SEQUENCE [LARGE SCALE GENOMIC DNA]</scope>
    <source>
        <strain evidence="7 8">M6-11</strain>
    </source>
</reference>
<keyword evidence="8" id="KW-1185">Reference proteome</keyword>
<evidence type="ECO:0000259" key="6">
    <source>
        <dbReference type="Pfam" id="PF21715"/>
    </source>
</evidence>
<dbReference type="PANTHER" id="PTHR34294">
    <property type="entry name" value="TRANSCRIPTIONAL REGULATOR-RELATED"/>
    <property type="match status" value="1"/>
</dbReference>
<dbReference type="EMBL" id="RWGW01000034">
    <property type="protein sequence ID" value="RSK24229.1"/>
    <property type="molecule type" value="Genomic_DNA"/>
</dbReference>
<dbReference type="InterPro" id="IPR051054">
    <property type="entry name" value="SorC_transcr_regulators"/>
</dbReference>
<dbReference type="InterPro" id="IPR036390">
    <property type="entry name" value="WH_DNA-bd_sf"/>
</dbReference>
<evidence type="ECO:0000259" key="5">
    <source>
        <dbReference type="Pfam" id="PF04198"/>
    </source>
</evidence>
<dbReference type="InterPro" id="IPR007324">
    <property type="entry name" value="Sugar-bd_dom_put"/>
</dbReference>
<dbReference type="Pfam" id="PF04198">
    <property type="entry name" value="Sugar-bind"/>
    <property type="match status" value="1"/>
</dbReference>
<keyword evidence="3" id="KW-0238">DNA-binding</keyword>
<dbReference type="PANTHER" id="PTHR34294:SF5">
    <property type="entry name" value="CENTRAL GLYCOLYTIC GENES REGULATOR"/>
    <property type="match status" value="1"/>
</dbReference>
<evidence type="ECO:0000256" key="2">
    <source>
        <dbReference type="ARBA" id="ARBA00023015"/>
    </source>
</evidence>
<evidence type="ECO:0000256" key="4">
    <source>
        <dbReference type="ARBA" id="ARBA00023163"/>
    </source>
</evidence>
<dbReference type="InterPro" id="IPR048715">
    <property type="entry name" value="CggR_N"/>
</dbReference>
<feature type="domain" description="Sugar-binding" evidence="5">
    <location>
        <begin position="94"/>
        <end position="340"/>
    </location>
</feature>
<dbReference type="Pfam" id="PF21715">
    <property type="entry name" value="CggR_N"/>
    <property type="match status" value="1"/>
</dbReference>
<dbReference type="InterPro" id="IPR036388">
    <property type="entry name" value="WH-like_DNA-bd_sf"/>
</dbReference>
<organism evidence="7 8">
    <name type="scientific">Bhargavaea beijingensis</name>
    <dbReference type="NCBI Taxonomy" id="426756"/>
    <lineage>
        <taxon>Bacteria</taxon>
        <taxon>Bacillati</taxon>
        <taxon>Bacillota</taxon>
        <taxon>Bacilli</taxon>
        <taxon>Bacillales</taxon>
        <taxon>Caryophanaceae</taxon>
        <taxon>Bhargavaea</taxon>
    </lineage>
</organism>
<comment type="caution">
    <text evidence="7">The sequence shown here is derived from an EMBL/GenBank/DDBJ whole genome shotgun (WGS) entry which is preliminary data.</text>
</comment>
<keyword evidence="2" id="KW-0805">Transcription regulation</keyword>
<dbReference type="SUPFAM" id="SSF100950">
    <property type="entry name" value="NagB/RpiA/CoA transferase-like"/>
    <property type="match status" value="1"/>
</dbReference>
<comment type="similarity">
    <text evidence="1">Belongs to the SorC transcriptional regulatory family.</text>
</comment>
<evidence type="ECO:0000313" key="7">
    <source>
        <dbReference type="EMBL" id="RSK24229.1"/>
    </source>
</evidence>
<dbReference type="Gene3D" id="3.40.50.1360">
    <property type="match status" value="1"/>
</dbReference>
<dbReference type="SUPFAM" id="SSF46785">
    <property type="entry name" value="Winged helix' DNA-binding domain"/>
    <property type="match status" value="1"/>
</dbReference>
<dbReference type="Proteomes" id="UP000272481">
    <property type="component" value="Unassembled WGS sequence"/>
</dbReference>
<protein>
    <recommendedName>
        <fullName evidence="9">Central glycolytic genes regulator</fullName>
    </recommendedName>
</protein>
<accession>A0ABX9Z967</accession>